<evidence type="ECO:0000256" key="4">
    <source>
        <dbReference type="ARBA" id="ARBA00022692"/>
    </source>
</evidence>
<dbReference type="Pfam" id="PF07690">
    <property type="entry name" value="MFS_1"/>
    <property type="match status" value="1"/>
</dbReference>
<feature type="transmembrane region" description="Helical" evidence="7">
    <location>
        <begin position="14"/>
        <end position="39"/>
    </location>
</feature>
<feature type="transmembrane region" description="Helical" evidence="7">
    <location>
        <begin position="389"/>
        <end position="406"/>
    </location>
</feature>
<feature type="transmembrane region" description="Helical" evidence="7">
    <location>
        <begin position="166"/>
        <end position="186"/>
    </location>
</feature>
<comment type="subcellular location">
    <subcellularLocation>
        <location evidence="1">Cell membrane</location>
        <topology evidence="1">Multi-pass membrane protein</topology>
    </subcellularLocation>
</comment>
<dbReference type="Proteomes" id="UP001224122">
    <property type="component" value="Unassembled WGS sequence"/>
</dbReference>
<dbReference type="PANTHER" id="PTHR43414">
    <property type="entry name" value="MULTIDRUG RESISTANCE PROTEIN MDTG"/>
    <property type="match status" value="1"/>
</dbReference>
<dbReference type="InterPro" id="IPR020846">
    <property type="entry name" value="MFS_dom"/>
</dbReference>
<organism evidence="9 10">
    <name type="scientific">Neobacillus ginsengisoli</name>
    <dbReference type="NCBI Taxonomy" id="904295"/>
    <lineage>
        <taxon>Bacteria</taxon>
        <taxon>Bacillati</taxon>
        <taxon>Bacillota</taxon>
        <taxon>Bacilli</taxon>
        <taxon>Bacillales</taxon>
        <taxon>Bacillaceae</taxon>
        <taxon>Neobacillus</taxon>
    </lineage>
</organism>
<feature type="transmembrane region" description="Helical" evidence="7">
    <location>
        <begin position="258"/>
        <end position="278"/>
    </location>
</feature>
<keyword evidence="5 7" id="KW-1133">Transmembrane helix</keyword>
<feature type="transmembrane region" description="Helical" evidence="7">
    <location>
        <begin position="320"/>
        <end position="339"/>
    </location>
</feature>
<reference evidence="9 10" key="1">
    <citation type="submission" date="2023-07" db="EMBL/GenBank/DDBJ databases">
        <title>Genomic Encyclopedia of Type Strains, Phase IV (KMG-IV): sequencing the most valuable type-strain genomes for metagenomic binning, comparative biology and taxonomic classification.</title>
        <authorList>
            <person name="Goeker M."/>
        </authorList>
    </citation>
    <scope>NUCLEOTIDE SEQUENCE [LARGE SCALE GENOMIC DNA]</scope>
    <source>
        <strain evidence="9 10">DSM 27594</strain>
    </source>
</reference>
<comment type="caution">
    <text evidence="9">The sequence shown here is derived from an EMBL/GenBank/DDBJ whole genome shotgun (WGS) entry which is preliminary data.</text>
</comment>
<dbReference type="SUPFAM" id="SSF103473">
    <property type="entry name" value="MFS general substrate transporter"/>
    <property type="match status" value="1"/>
</dbReference>
<keyword evidence="10" id="KW-1185">Reference proteome</keyword>
<keyword evidence="6 7" id="KW-0472">Membrane</keyword>
<feature type="transmembrane region" description="Helical" evidence="7">
    <location>
        <begin position="79"/>
        <end position="97"/>
    </location>
</feature>
<dbReference type="EMBL" id="JAUSTW010000005">
    <property type="protein sequence ID" value="MDQ0200312.1"/>
    <property type="molecule type" value="Genomic_DNA"/>
</dbReference>
<evidence type="ECO:0000256" key="5">
    <source>
        <dbReference type="ARBA" id="ARBA00022989"/>
    </source>
</evidence>
<sequence length="427" mass="47785">MLAFRKLRGMDRNVWIRVIGETVTNSTKMMLMPFFALYLENRVDSMFKVGFIMSIAPIASLFGGMIGGRLADLYGRKRIMVYSTVSNAIILMSFTLFDGYKAYLILSILMGLSNSFFSPASSAMVADVTNQEQRTEAYGLLRVGHNLGTAIGPIIGSTVVFFSKDALFYITSITLFLYSLVLIFFLRETLPLHKPSIKKEPKQQNITTKELLKIILSDKLLIFYITTGIIISMGFSQIEGMLPLYFKQTLSIVFEKWSLYPFLMSINGLLVVLFQFPISGYLSKKSIGKAMYYGTQLFGIGILSFGMLPPLFVLYGTGKLLIIVILIFVTVYYTMGEMVMSPVQMTFVANIAPEHLRATYMAVGGFQLTIGGFLGPLIGGWFFDLKLGLWLFIFLGAGVIIAGLTYRSLDGKVAMREQEQNHALKYL</sequence>
<evidence type="ECO:0000256" key="3">
    <source>
        <dbReference type="ARBA" id="ARBA00022475"/>
    </source>
</evidence>
<feature type="transmembrane region" description="Helical" evidence="7">
    <location>
        <begin position="360"/>
        <end position="383"/>
    </location>
</feature>
<feature type="transmembrane region" description="Helical" evidence="7">
    <location>
        <begin position="220"/>
        <end position="238"/>
    </location>
</feature>
<accession>A0ABT9XXL3</accession>
<name>A0ABT9XXL3_9BACI</name>
<feature type="transmembrane region" description="Helical" evidence="7">
    <location>
        <begin position="45"/>
        <end position="67"/>
    </location>
</feature>
<dbReference type="InterPro" id="IPR011701">
    <property type="entry name" value="MFS"/>
</dbReference>
<dbReference type="CDD" id="cd17329">
    <property type="entry name" value="MFS_MdtH_MDR_like"/>
    <property type="match status" value="1"/>
</dbReference>
<evidence type="ECO:0000256" key="7">
    <source>
        <dbReference type="SAM" id="Phobius"/>
    </source>
</evidence>
<evidence type="ECO:0000256" key="2">
    <source>
        <dbReference type="ARBA" id="ARBA00022448"/>
    </source>
</evidence>
<dbReference type="InterPro" id="IPR036259">
    <property type="entry name" value="MFS_trans_sf"/>
</dbReference>
<evidence type="ECO:0000259" key="8">
    <source>
        <dbReference type="PROSITE" id="PS50850"/>
    </source>
</evidence>
<feature type="domain" description="Major facilitator superfamily (MFS) profile" evidence="8">
    <location>
        <begin position="1"/>
        <end position="414"/>
    </location>
</feature>
<keyword evidence="4 7" id="KW-0812">Transmembrane</keyword>
<feature type="transmembrane region" description="Helical" evidence="7">
    <location>
        <begin position="290"/>
        <end position="308"/>
    </location>
</feature>
<feature type="transmembrane region" description="Helical" evidence="7">
    <location>
        <begin position="138"/>
        <end position="160"/>
    </location>
</feature>
<evidence type="ECO:0000313" key="9">
    <source>
        <dbReference type="EMBL" id="MDQ0200312.1"/>
    </source>
</evidence>
<evidence type="ECO:0000256" key="1">
    <source>
        <dbReference type="ARBA" id="ARBA00004651"/>
    </source>
</evidence>
<dbReference type="PROSITE" id="PS00216">
    <property type="entry name" value="SUGAR_TRANSPORT_1"/>
    <property type="match status" value="1"/>
</dbReference>
<protein>
    <submittedName>
        <fullName evidence="9">MFS family permease</fullName>
    </submittedName>
</protein>
<dbReference type="PANTHER" id="PTHR43414:SF1">
    <property type="entry name" value="PEPTIDE PERMEASE"/>
    <property type="match status" value="1"/>
</dbReference>
<keyword evidence="2" id="KW-0813">Transport</keyword>
<dbReference type="Gene3D" id="1.20.1250.20">
    <property type="entry name" value="MFS general substrate transporter like domains"/>
    <property type="match status" value="1"/>
</dbReference>
<dbReference type="PROSITE" id="PS50850">
    <property type="entry name" value="MFS"/>
    <property type="match status" value="1"/>
</dbReference>
<evidence type="ECO:0000256" key="6">
    <source>
        <dbReference type="ARBA" id="ARBA00023136"/>
    </source>
</evidence>
<feature type="transmembrane region" description="Helical" evidence="7">
    <location>
        <begin position="103"/>
        <end position="126"/>
    </location>
</feature>
<gene>
    <name evidence="9" type="ORF">J2S10_003495</name>
</gene>
<dbReference type="InterPro" id="IPR005829">
    <property type="entry name" value="Sugar_transporter_CS"/>
</dbReference>
<evidence type="ECO:0000313" key="10">
    <source>
        <dbReference type="Proteomes" id="UP001224122"/>
    </source>
</evidence>
<keyword evidence="3" id="KW-1003">Cell membrane</keyword>
<proteinExistence type="predicted"/>